<organism evidence="3">
    <name type="scientific">Phaeodactylum tricornutum</name>
    <name type="common">Diatom</name>
    <dbReference type="NCBI Taxonomy" id="2850"/>
    <lineage>
        <taxon>Eukaryota</taxon>
        <taxon>Sar</taxon>
        <taxon>Stramenopiles</taxon>
        <taxon>Ochrophyta</taxon>
        <taxon>Bacillariophyta</taxon>
        <taxon>Bacillariophyceae</taxon>
        <taxon>Bacillariophycidae</taxon>
        <taxon>Naviculales</taxon>
        <taxon>Phaeodactylaceae</taxon>
        <taxon>Phaeodactylum</taxon>
    </lineage>
</organism>
<keyword evidence="2" id="KW-0732">Signal</keyword>
<gene>
    <name evidence="3" type="ORF">PTTT1_LOCUS5941</name>
</gene>
<name>A0A8J9S2Y9_PHATR</name>
<evidence type="ECO:0000313" key="3">
    <source>
        <dbReference type="EMBL" id="CAG9278127.1"/>
    </source>
</evidence>
<dbReference type="EMBL" id="OU594951">
    <property type="protein sequence ID" value="CAG9278127.1"/>
    <property type="molecule type" value="Genomic_DNA"/>
</dbReference>
<feature type="compositionally biased region" description="Gly residues" evidence="1">
    <location>
        <begin position="96"/>
        <end position="108"/>
    </location>
</feature>
<evidence type="ECO:0000256" key="1">
    <source>
        <dbReference type="SAM" id="MobiDB-lite"/>
    </source>
</evidence>
<proteinExistence type="predicted"/>
<sequence>MLHSICVFSVSVEIFWLFTSNGVQIYVYESNTGVVRELRDLLDENEQDVPRWLNEMCQFSGGRSSGGGGRGGGGRRGGGGGGFGSRDVRSKSGNDRGQGGSSGYGGGGYGGGGYGRGGGYGGGGNFGGGAW</sequence>
<dbReference type="Proteomes" id="UP000836788">
    <property type="component" value="Chromosome 10"/>
</dbReference>
<protein>
    <submittedName>
        <fullName evidence="3">Uncharacterized protein</fullName>
    </submittedName>
</protein>
<evidence type="ECO:0000256" key="2">
    <source>
        <dbReference type="SAM" id="SignalP"/>
    </source>
</evidence>
<dbReference type="AlphaFoldDB" id="A0A8J9S2Y9"/>
<feature type="chain" id="PRO_5035464929" evidence="2">
    <location>
        <begin position="23"/>
        <end position="131"/>
    </location>
</feature>
<feature type="region of interest" description="Disordered" evidence="1">
    <location>
        <begin position="60"/>
        <end position="108"/>
    </location>
</feature>
<reference evidence="3" key="1">
    <citation type="submission" date="2022-02" db="EMBL/GenBank/DDBJ databases">
        <authorList>
            <person name="Giguere J D."/>
        </authorList>
    </citation>
    <scope>NUCLEOTIDE SEQUENCE</scope>
    <source>
        <strain evidence="3">CCAP 1055/1</strain>
    </source>
</reference>
<feature type="compositionally biased region" description="Gly residues" evidence="1">
    <location>
        <begin position="63"/>
        <end position="84"/>
    </location>
</feature>
<accession>A0A8J9S2Y9</accession>
<feature type="signal peptide" evidence="2">
    <location>
        <begin position="1"/>
        <end position="22"/>
    </location>
</feature>